<gene>
    <name evidence="1" type="ORF">DAMNIGENAA_17930</name>
</gene>
<organism evidence="1 2">
    <name type="scientific">Desulforhabdus amnigena</name>
    <dbReference type="NCBI Taxonomy" id="40218"/>
    <lineage>
        <taxon>Bacteria</taxon>
        <taxon>Pseudomonadati</taxon>
        <taxon>Thermodesulfobacteriota</taxon>
        <taxon>Syntrophobacteria</taxon>
        <taxon>Syntrophobacterales</taxon>
        <taxon>Syntrophobacteraceae</taxon>
        <taxon>Desulforhabdus</taxon>
    </lineage>
</organism>
<protein>
    <submittedName>
        <fullName evidence="1">Metal-binding protein</fullName>
    </submittedName>
</protein>
<sequence>MKEERDTAGLQELIQLACRLGASEAAVITAGDISVEDDLADLCKEPGCEKYGQAASCPPYVSGPSGFRELLRKYKRAVVFKIEVPSEVLFSDERRDVFRLLHEIAAGIERAAVLMGYRDSKAFAGGSCKDLFCQDHARCRVVSEGGACRHPDHARPSMSGFGINVTKLMQATGWSMNRAVQGTGRDSTSMGTVCGLVLIQ</sequence>
<proteinExistence type="predicted"/>
<dbReference type="Proteomes" id="UP001144372">
    <property type="component" value="Unassembled WGS sequence"/>
</dbReference>
<keyword evidence="2" id="KW-1185">Reference proteome</keyword>
<reference evidence="1" key="1">
    <citation type="submission" date="2022-12" db="EMBL/GenBank/DDBJ databases">
        <title>Reference genome sequencing for broad-spectrum identification of bacterial and archaeal isolates by mass spectrometry.</title>
        <authorList>
            <person name="Sekiguchi Y."/>
            <person name="Tourlousse D.M."/>
        </authorList>
    </citation>
    <scope>NUCLEOTIDE SEQUENCE</scope>
    <source>
        <strain evidence="1">ASRB1</strain>
    </source>
</reference>
<comment type="caution">
    <text evidence="1">The sequence shown here is derived from an EMBL/GenBank/DDBJ whole genome shotgun (WGS) entry which is preliminary data.</text>
</comment>
<name>A0A9W6D574_9BACT</name>
<dbReference type="AlphaFoldDB" id="A0A9W6D574"/>
<dbReference type="EMBL" id="BSDR01000001">
    <property type="protein sequence ID" value="GLI34360.1"/>
    <property type="molecule type" value="Genomic_DNA"/>
</dbReference>
<evidence type="ECO:0000313" key="2">
    <source>
        <dbReference type="Proteomes" id="UP001144372"/>
    </source>
</evidence>
<evidence type="ECO:0000313" key="1">
    <source>
        <dbReference type="EMBL" id="GLI34360.1"/>
    </source>
</evidence>
<accession>A0A9W6D574</accession>
<dbReference type="InterPro" id="IPR019271">
    <property type="entry name" value="DUF2284_metal-binding"/>
</dbReference>
<dbReference type="Pfam" id="PF10050">
    <property type="entry name" value="DUF2284"/>
    <property type="match status" value="1"/>
</dbReference>